<dbReference type="PANTHER" id="PTHR30290">
    <property type="entry name" value="PERIPLASMIC BINDING COMPONENT OF ABC TRANSPORTER"/>
    <property type="match status" value="1"/>
</dbReference>
<dbReference type="AlphaFoldDB" id="A0A081BVQ9"/>
<dbReference type="Pfam" id="PF00496">
    <property type="entry name" value="SBP_bac_5"/>
    <property type="match status" value="1"/>
</dbReference>
<keyword evidence="7" id="KW-1185">Reference proteome</keyword>
<dbReference type="GO" id="GO:0043190">
    <property type="term" value="C:ATP-binding cassette (ABC) transporter complex"/>
    <property type="evidence" value="ECO:0007669"/>
    <property type="project" value="InterPro"/>
</dbReference>
<evidence type="ECO:0000256" key="1">
    <source>
        <dbReference type="ARBA" id="ARBA00005695"/>
    </source>
</evidence>
<evidence type="ECO:0000256" key="2">
    <source>
        <dbReference type="ARBA" id="ARBA00022448"/>
    </source>
</evidence>
<dbReference type="Gene3D" id="3.10.105.10">
    <property type="entry name" value="Dipeptide-binding Protein, Domain 3"/>
    <property type="match status" value="1"/>
</dbReference>
<dbReference type="EMBL" id="DF820464">
    <property type="protein sequence ID" value="GAK56414.1"/>
    <property type="molecule type" value="Genomic_DNA"/>
</dbReference>
<organism evidence="6 7">
    <name type="scientific">Vecturithrix granuli</name>
    <dbReference type="NCBI Taxonomy" id="1499967"/>
    <lineage>
        <taxon>Bacteria</taxon>
        <taxon>Candidatus Moduliflexota</taxon>
        <taxon>Candidatus Vecturitrichia</taxon>
        <taxon>Candidatus Vecturitrichales</taxon>
        <taxon>Candidatus Vecturitrichaceae</taxon>
        <taxon>Candidatus Vecturithrix</taxon>
    </lineage>
</organism>
<dbReference type="Gene3D" id="3.40.190.10">
    <property type="entry name" value="Periplasmic binding protein-like II"/>
    <property type="match status" value="1"/>
</dbReference>
<evidence type="ECO:0000256" key="3">
    <source>
        <dbReference type="ARBA" id="ARBA00022729"/>
    </source>
</evidence>
<evidence type="ECO:0000313" key="7">
    <source>
        <dbReference type="Proteomes" id="UP000030661"/>
    </source>
</evidence>
<comment type="similarity">
    <text evidence="1">Belongs to the bacterial solute-binding protein 5 family.</text>
</comment>
<dbReference type="CDD" id="cd08513">
    <property type="entry name" value="PBP2_thermophilic_Hb8_like"/>
    <property type="match status" value="1"/>
</dbReference>
<dbReference type="InterPro" id="IPR030678">
    <property type="entry name" value="Peptide/Ni-bd"/>
</dbReference>
<proteinExistence type="inferred from homology"/>
<dbReference type="InterPro" id="IPR039424">
    <property type="entry name" value="SBP_5"/>
</dbReference>
<dbReference type="eggNOG" id="COG0747">
    <property type="taxonomic scope" value="Bacteria"/>
</dbReference>
<dbReference type="Proteomes" id="UP000030661">
    <property type="component" value="Unassembled WGS sequence"/>
</dbReference>
<evidence type="ECO:0000259" key="5">
    <source>
        <dbReference type="Pfam" id="PF00496"/>
    </source>
</evidence>
<evidence type="ECO:0000313" key="6">
    <source>
        <dbReference type="EMBL" id="GAK56414.1"/>
    </source>
</evidence>
<feature type="domain" description="Solute-binding protein family 5" evidence="5">
    <location>
        <begin position="96"/>
        <end position="459"/>
    </location>
</feature>
<dbReference type="GO" id="GO:0015833">
    <property type="term" value="P:peptide transport"/>
    <property type="evidence" value="ECO:0007669"/>
    <property type="project" value="TreeGrafter"/>
</dbReference>
<keyword evidence="3 4" id="KW-0732">Signal</keyword>
<sequence length="560" mass="64163">MRKLLLIALCIALCASTAFALSKEELKIGISQEFEFLNRHIQQMSASNYISDMCVRGLLILDANGEWQPVFIKQIPDLDNGLAEFIEEEGVKKIKAHFELKEGLKWGDGTAITGEDVKFSWEVGIHENISVGEREIWAQIERIELDPADPLKFTFIYKEARWDFNHLPQFTLLPKHLEEPVFKEHAPTVGSYEKNTLYATDPLNPGLYNGPYRVSEIQLGSHVVLVPNEQWAGQKPYFQKVVIKLIPDTSTLEANLMSGTIDMISGLGLSFDQAVAFEKRINEKSLPYIVDFVPSLLYEHIDLQLDNSILKDLNVRKALVYAIDRDALSQALFEGKQPKALHNIAPIDRWYTDDPEKIVLYEYSPRKARSLLDEAGWIMGDDGYRYKDGEKLSLQLMTTAGNKTRELVEAWLQEEWKKVGVEITIKNEPARVFFGDTVRKSEFPAMAMFAWFSSPENNPRSTMHSSNIPTEANGWSGQNDTRWSNAEVDQLIEEIDVTFDHEKRKELVAKILYHYTNEVPVIPLYYRTSNSVRPTNMEGYQLAPHQFSEANHVEFWHLTE</sequence>
<dbReference type="GO" id="GO:0042597">
    <property type="term" value="C:periplasmic space"/>
    <property type="evidence" value="ECO:0007669"/>
    <property type="project" value="UniProtKB-ARBA"/>
</dbReference>
<gene>
    <name evidence="6" type="ORF">U27_03376</name>
</gene>
<protein>
    <submittedName>
        <fullName evidence="6">ABC transporter, substrate binding protein</fullName>
    </submittedName>
</protein>
<accession>A0A081BVQ9</accession>
<name>A0A081BVQ9_VECG1</name>
<reference evidence="6 7" key="1">
    <citation type="journal article" date="2015" name="PeerJ">
        <title>First genomic representation of candidate bacterial phylum KSB3 points to enhanced environmental sensing as a trigger of wastewater bulking.</title>
        <authorList>
            <person name="Sekiguchi Y."/>
            <person name="Ohashi A."/>
            <person name="Parks D.H."/>
            <person name="Yamauchi T."/>
            <person name="Tyson G.W."/>
            <person name="Hugenholtz P."/>
        </authorList>
    </citation>
    <scope>NUCLEOTIDE SEQUENCE [LARGE SCALE GENOMIC DNA]</scope>
</reference>
<dbReference type="STRING" id="1499967.U27_03376"/>
<keyword evidence="2" id="KW-0813">Transport</keyword>
<dbReference type="SUPFAM" id="SSF53850">
    <property type="entry name" value="Periplasmic binding protein-like II"/>
    <property type="match status" value="1"/>
</dbReference>
<dbReference type="PIRSF" id="PIRSF002741">
    <property type="entry name" value="MppA"/>
    <property type="match status" value="1"/>
</dbReference>
<dbReference type="GO" id="GO:1904680">
    <property type="term" value="F:peptide transmembrane transporter activity"/>
    <property type="evidence" value="ECO:0007669"/>
    <property type="project" value="TreeGrafter"/>
</dbReference>
<feature type="signal peptide" evidence="4">
    <location>
        <begin position="1"/>
        <end position="20"/>
    </location>
</feature>
<dbReference type="InterPro" id="IPR000914">
    <property type="entry name" value="SBP_5_dom"/>
</dbReference>
<feature type="chain" id="PRO_5001755318" evidence="4">
    <location>
        <begin position="21"/>
        <end position="560"/>
    </location>
</feature>
<evidence type="ECO:0000256" key="4">
    <source>
        <dbReference type="SAM" id="SignalP"/>
    </source>
</evidence>
<dbReference type="PANTHER" id="PTHR30290:SF9">
    <property type="entry name" value="OLIGOPEPTIDE-BINDING PROTEIN APPA"/>
    <property type="match status" value="1"/>
</dbReference>
<dbReference type="HOGENOM" id="CLU_017028_8_6_0"/>
<dbReference type="Gene3D" id="3.90.76.10">
    <property type="entry name" value="Dipeptide-binding Protein, Domain 1"/>
    <property type="match status" value="1"/>
</dbReference>